<dbReference type="EMBL" id="AEWV01000037">
    <property type="protein sequence ID" value="EGC16722.1"/>
    <property type="molecule type" value="Genomic_DNA"/>
</dbReference>
<dbReference type="STRING" id="888741.HMPREF9098_1851"/>
<feature type="transmembrane region" description="Helical" evidence="1">
    <location>
        <begin position="72"/>
        <end position="89"/>
    </location>
</feature>
<evidence type="ECO:0008006" key="4">
    <source>
        <dbReference type="Google" id="ProtNLM"/>
    </source>
</evidence>
<sequence>MERQWFGLNPAISHAINIVFLYVSTLFLYHLLRRLLSRQPNAEVLAALGALVFLCHPRNVEAAAWISGRFDVFATFFLLAGLYVFICIQNKYFKNLIVVLCHLAALASKEIGILMPVVLFCVWMLDKHQSKQPWKPVICEFFQKNVTLLCLLVVNSIVYLYLRSRHASGMMHMGVTWEFIYQSYLVYQLPTIALKEYLFRTVLPFYNMGVILPIEYFITVSNQIISAVVSLVVIGGIIYGAVKRYTIIFAVIAYLAMISLVLYLIPIGITGITQDRFLMSALPFYSLLIAYVAQQCIIHFNHIRAWFIGLCTYIFVIALITFQIIPTWSNSLMFWLTMSNYQEKYTNEFHPMLLFAYAHSNLPEEMVQQRIDELIARERAETKKTGTFRPIVYIMYAQYLILKKNPEGLDIMEEYMDVLHEMRSAVSHGQLIQNEAIPDAQIEDLYTSYAHGALIMRNDIEKADAALQEAKKLRTGPVTFNVLVYDVIFDILKNRQPAAQTEYQTIRAMTKTDETQRKSAVVTINRLVNQVCEAKKLSVPACQNLPFNVEKFFAGQ</sequence>
<keyword evidence="3" id="KW-1185">Reference proteome</keyword>
<dbReference type="GO" id="GO:0035269">
    <property type="term" value="P:protein O-linked glycosylation via mannose"/>
    <property type="evidence" value="ECO:0007669"/>
    <property type="project" value="TreeGrafter"/>
</dbReference>
<feature type="transmembrane region" description="Helical" evidence="1">
    <location>
        <begin position="12"/>
        <end position="32"/>
    </location>
</feature>
<protein>
    <recommendedName>
        <fullName evidence="4">Tetratricopeptide repeat protein</fullName>
    </recommendedName>
</protein>
<name>F0F166_9NEIS</name>
<keyword evidence="1" id="KW-1133">Transmembrane helix</keyword>
<keyword evidence="1" id="KW-0812">Transmembrane</keyword>
<dbReference type="InterPro" id="IPR052384">
    <property type="entry name" value="TMTC_O-mannosyltransferase"/>
</dbReference>
<evidence type="ECO:0000256" key="1">
    <source>
        <dbReference type="SAM" id="Phobius"/>
    </source>
</evidence>
<evidence type="ECO:0000313" key="3">
    <source>
        <dbReference type="Proteomes" id="UP000004088"/>
    </source>
</evidence>
<proteinExistence type="predicted"/>
<dbReference type="PANTHER" id="PTHR44216">
    <property type="entry name" value="PROTEIN O-MANNOSYL-TRANSFERASE TMTC2"/>
    <property type="match status" value="1"/>
</dbReference>
<evidence type="ECO:0000313" key="2">
    <source>
        <dbReference type="EMBL" id="EGC16722.1"/>
    </source>
</evidence>
<feature type="transmembrane region" description="Helical" evidence="1">
    <location>
        <begin position="145"/>
        <end position="162"/>
    </location>
</feature>
<dbReference type="HOGENOM" id="CLU_489821_0_0_4"/>
<dbReference type="Proteomes" id="UP000004088">
    <property type="component" value="Unassembled WGS sequence"/>
</dbReference>
<feature type="transmembrane region" description="Helical" evidence="1">
    <location>
        <begin position="277"/>
        <end position="293"/>
    </location>
</feature>
<dbReference type="PANTHER" id="PTHR44216:SF3">
    <property type="entry name" value="PROTEIN O-MANNOSYL-TRANSFERASE TMTC2"/>
    <property type="match status" value="1"/>
</dbReference>
<comment type="caution">
    <text evidence="2">The sequence shown here is derived from an EMBL/GenBank/DDBJ whole genome shotgun (WGS) entry which is preliminary data.</text>
</comment>
<feature type="transmembrane region" description="Helical" evidence="1">
    <location>
        <begin position="305"/>
        <end position="325"/>
    </location>
</feature>
<reference evidence="2 3" key="1">
    <citation type="submission" date="2011-01" db="EMBL/GenBank/DDBJ databases">
        <authorList>
            <person name="Muzny D."/>
            <person name="Qin X."/>
            <person name="Deng J."/>
            <person name="Jiang H."/>
            <person name="Liu Y."/>
            <person name="Qu J."/>
            <person name="Song X.-Z."/>
            <person name="Zhang L."/>
            <person name="Thornton R."/>
            <person name="Coyle M."/>
            <person name="Francisco L."/>
            <person name="Jackson L."/>
            <person name="Javaid M."/>
            <person name="Korchina V."/>
            <person name="Kovar C."/>
            <person name="Mata R."/>
            <person name="Mathew T."/>
            <person name="Ngo R."/>
            <person name="Nguyen L."/>
            <person name="Nguyen N."/>
            <person name="Okwuonu G."/>
            <person name="Ongeri F."/>
            <person name="Pham C."/>
            <person name="Simmons D."/>
            <person name="Wilczek-Boney K."/>
            <person name="Hale W."/>
            <person name="Jakkamsetti A."/>
            <person name="Pham P."/>
            <person name="Ruth R."/>
            <person name="San Lucas F."/>
            <person name="Warren J."/>
            <person name="Zhang J."/>
            <person name="Zhao Z."/>
            <person name="Zhou C."/>
            <person name="Zhu D."/>
            <person name="Lee S."/>
            <person name="Bess C."/>
            <person name="Blankenburg K."/>
            <person name="Forbes L."/>
            <person name="Fu Q."/>
            <person name="Gubbala S."/>
            <person name="Hirani K."/>
            <person name="Jayaseelan J.C."/>
            <person name="Lara F."/>
            <person name="Munidasa M."/>
            <person name="Palculict T."/>
            <person name="Patil S."/>
            <person name="Pu L.-L."/>
            <person name="Saada N."/>
            <person name="Tang L."/>
            <person name="Weissenberger G."/>
            <person name="Zhu Y."/>
            <person name="Hemphill L."/>
            <person name="Shang Y."/>
            <person name="Youmans B."/>
            <person name="Ayvaz T."/>
            <person name="Ross M."/>
            <person name="Santibanez J."/>
            <person name="Aqrawi P."/>
            <person name="Gross S."/>
            <person name="Joshi V."/>
            <person name="Fowler G."/>
            <person name="Nazareth L."/>
            <person name="Reid J."/>
            <person name="Worley K."/>
            <person name="Petrosino J."/>
            <person name="Highlander S."/>
            <person name="Gibbs R."/>
        </authorList>
    </citation>
    <scope>NUCLEOTIDE SEQUENCE [LARGE SCALE GENOMIC DNA]</scope>
    <source>
        <strain evidence="2 3">ATCC 33394</strain>
    </source>
</reference>
<keyword evidence="1" id="KW-0472">Membrane</keyword>
<feature type="transmembrane region" description="Helical" evidence="1">
    <location>
        <begin position="247"/>
        <end position="265"/>
    </location>
</feature>
<organism evidence="2 3">
    <name type="scientific">Kingella denitrificans ATCC 33394</name>
    <dbReference type="NCBI Taxonomy" id="888741"/>
    <lineage>
        <taxon>Bacteria</taxon>
        <taxon>Pseudomonadati</taxon>
        <taxon>Pseudomonadota</taxon>
        <taxon>Betaproteobacteria</taxon>
        <taxon>Neisseriales</taxon>
        <taxon>Neisseriaceae</taxon>
        <taxon>Kingella</taxon>
    </lineage>
</organism>
<dbReference type="AlphaFoldDB" id="F0F166"/>
<feature type="transmembrane region" description="Helical" evidence="1">
    <location>
        <begin position="224"/>
        <end position="242"/>
    </location>
</feature>
<accession>F0F166</accession>
<feature type="transmembrane region" description="Helical" evidence="1">
    <location>
        <begin position="96"/>
        <end position="125"/>
    </location>
</feature>
<gene>
    <name evidence="2" type="ORF">HMPREF9098_1851</name>
</gene>
<dbReference type="GO" id="GO:0000030">
    <property type="term" value="F:mannosyltransferase activity"/>
    <property type="evidence" value="ECO:0007669"/>
    <property type="project" value="TreeGrafter"/>
</dbReference>